<keyword evidence="12" id="KW-1185">Reference proteome</keyword>
<evidence type="ECO:0000256" key="6">
    <source>
        <dbReference type="ARBA" id="ARBA00023170"/>
    </source>
</evidence>
<dbReference type="PROSITE" id="PS50262">
    <property type="entry name" value="G_PROTEIN_RECEP_F1_2"/>
    <property type="match status" value="1"/>
</dbReference>
<dbReference type="SUPFAM" id="SSF81321">
    <property type="entry name" value="Family A G protein-coupled receptor-like"/>
    <property type="match status" value="1"/>
</dbReference>
<keyword evidence="7" id="KW-0807">Transducer</keyword>
<dbReference type="EMBL" id="CAJNOJ010000148">
    <property type="protein sequence ID" value="CAF1200663.1"/>
    <property type="molecule type" value="Genomic_DNA"/>
</dbReference>
<evidence type="ECO:0000313" key="10">
    <source>
        <dbReference type="EMBL" id="CAF1200663.1"/>
    </source>
</evidence>
<dbReference type="AlphaFoldDB" id="A0A815FGF5"/>
<dbReference type="InterPro" id="IPR017452">
    <property type="entry name" value="GPCR_Rhodpsn_7TM"/>
</dbReference>
<dbReference type="EMBL" id="CAJNOR010002662">
    <property type="protein sequence ID" value="CAF1324920.1"/>
    <property type="molecule type" value="Genomic_DNA"/>
</dbReference>
<proteinExistence type="predicted"/>
<dbReference type="GO" id="GO:0004930">
    <property type="term" value="F:G protein-coupled receptor activity"/>
    <property type="evidence" value="ECO:0007669"/>
    <property type="project" value="UniProtKB-KW"/>
</dbReference>
<keyword evidence="4" id="KW-0297">G-protein coupled receptor</keyword>
<comment type="subcellular location">
    <subcellularLocation>
        <location evidence="1">Membrane</location>
        <topology evidence="1">Multi-pass membrane protein</topology>
    </subcellularLocation>
</comment>
<dbReference type="PANTHER" id="PTHR24243">
    <property type="entry name" value="G-PROTEIN COUPLED RECEPTOR"/>
    <property type="match status" value="1"/>
</dbReference>
<dbReference type="Gene3D" id="1.20.1070.10">
    <property type="entry name" value="Rhodopsin 7-helix transmembrane proteins"/>
    <property type="match status" value="1"/>
</dbReference>
<evidence type="ECO:0000256" key="2">
    <source>
        <dbReference type="ARBA" id="ARBA00022692"/>
    </source>
</evidence>
<evidence type="ECO:0000259" key="9">
    <source>
        <dbReference type="PROSITE" id="PS50262"/>
    </source>
</evidence>
<evidence type="ECO:0000256" key="5">
    <source>
        <dbReference type="ARBA" id="ARBA00023136"/>
    </source>
</evidence>
<evidence type="ECO:0000256" key="4">
    <source>
        <dbReference type="ARBA" id="ARBA00023040"/>
    </source>
</evidence>
<feature type="domain" description="G-protein coupled receptors family 1 profile" evidence="9">
    <location>
        <begin position="25"/>
        <end position="267"/>
    </location>
</feature>
<keyword evidence="3 8" id="KW-1133">Transmembrane helix</keyword>
<sequence>MSLVSTSQKIIAYSGIVLFLVGITGNTMNIIVFSSVPAYRRAPATFYFLIESIFKCIFLLVNLPPRIIAFSFGYDFANESVVWCKTRQYLLMMSSTTAVSCICLSTIDQYFVTSPNPSLRRMSRIKWSHRIVTIVIITWFLHAIPFCLYFNISPITKTCISTNQTLSFYIPIYFLLVACATPVLIISIFTGLAYRNIRRTAVPARQRADRQLIQMTLMQVVLVLLSVSQLGVWYMYTVITSGTVKNQDQMLKEYLIYAIISTETTIYYSGSFYVFVCTSSRFRQTIKEFFFARRRTNTVHPSQQA</sequence>
<name>A0A815FGF5_ADIRI</name>
<keyword evidence="2 8" id="KW-0812">Transmembrane</keyword>
<feature type="transmembrane region" description="Helical" evidence="8">
    <location>
        <begin position="46"/>
        <end position="69"/>
    </location>
</feature>
<feature type="transmembrane region" description="Helical" evidence="8">
    <location>
        <begin position="254"/>
        <end position="276"/>
    </location>
</feature>
<protein>
    <recommendedName>
        <fullName evidence="9">G-protein coupled receptors family 1 profile domain-containing protein</fullName>
    </recommendedName>
</protein>
<feature type="transmembrane region" description="Helical" evidence="8">
    <location>
        <begin position="89"/>
        <end position="111"/>
    </location>
</feature>
<accession>A0A815FGF5</accession>
<dbReference type="Proteomes" id="UP000663828">
    <property type="component" value="Unassembled WGS sequence"/>
</dbReference>
<evidence type="ECO:0000313" key="12">
    <source>
        <dbReference type="Proteomes" id="UP000663828"/>
    </source>
</evidence>
<keyword evidence="5 8" id="KW-0472">Membrane</keyword>
<feature type="transmembrane region" description="Helical" evidence="8">
    <location>
        <begin position="12"/>
        <end position="34"/>
    </location>
</feature>
<dbReference type="Proteomes" id="UP000663852">
    <property type="component" value="Unassembled WGS sequence"/>
</dbReference>
<gene>
    <name evidence="10" type="ORF">EDS130_LOCUS25349</name>
    <name evidence="11" type="ORF">XAT740_LOCUS30117</name>
</gene>
<feature type="transmembrane region" description="Helical" evidence="8">
    <location>
        <begin position="131"/>
        <end position="152"/>
    </location>
</feature>
<evidence type="ECO:0000313" key="11">
    <source>
        <dbReference type="EMBL" id="CAF1324920.1"/>
    </source>
</evidence>
<organism evidence="11 12">
    <name type="scientific">Adineta ricciae</name>
    <name type="common">Rotifer</name>
    <dbReference type="NCBI Taxonomy" id="249248"/>
    <lineage>
        <taxon>Eukaryota</taxon>
        <taxon>Metazoa</taxon>
        <taxon>Spiralia</taxon>
        <taxon>Gnathifera</taxon>
        <taxon>Rotifera</taxon>
        <taxon>Eurotatoria</taxon>
        <taxon>Bdelloidea</taxon>
        <taxon>Adinetida</taxon>
        <taxon>Adinetidae</taxon>
        <taxon>Adineta</taxon>
    </lineage>
</organism>
<feature type="transmembrane region" description="Helical" evidence="8">
    <location>
        <begin position="172"/>
        <end position="194"/>
    </location>
</feature>
<evidence type="ECO:0000256" key="1">
    <source>
        <dbReference type="ARBA" id="ARBA00004141"/>
    </source>
</evidence>
<dbReference type="PANTHER" id="PTHR24243:SF230">
    <property type="entry name" value="G-PROTEIN COUPLED RECEPTORS FAMILY 1 PROFILE DOMAIN-CONTAINING PROTEIN"/>
    <property type="match status" value="1"/>
</dbReference>
<keyword evidence="6" id="KW-0675">Receptor</keyword>
<evidence type="ECO:0000256" key="7">
    <source>
        <dbReference type="ARBA" id="ARBA00023224"/>
    </source>
</evidence>
<evidence type="ECO:0000256" key="8">
    <source>
        <dbReference type="SAM" id="Phobius"/>
    </source>
</evidence>
<dbReference type="OrthoDB" id="10033993at2759"/>
<evidence type="ECO:0000256" key="3">
    <source>
        <dbReference type="ARBA" id="ARBA00022989"/>
    </source>
</evidence>
<comment type="caution">
    <text evidence="11">The sequence shown here is derived from an EMBL/GenBank/DDBJ whole genome shotgun (WGS) entry which is preliminary data.</text>
</comment>
<dbReference type="GO" id="GO:0005886">
    <property type="term" value="C:plasma membrane"/>
    <property type="evidence" value="ECO:0007669"/>
    <property type="project" value="TreeGrafter"/>
</dbReference>
<feature type="transmembrane region" description="Helical" evidence="8">
    <location>
        <begin position="215"/>
        <end position="234"/>
    </location>
</feature>
<reference evidence="11" key="1">
    <citation type="submission" date="2021-02" db="EMBL/GenBank/DDBJ databases">
        <authorList>
            <person name="Nowell W R."/>
        </authorList>
    </citation>
    <scope>NUCLEOTIDE SEQUENCE</scope>
</reference>